<protein>
    <recommendedName>
        <fullName evidence="3">Nucleotidyl transferase AbiEii/AbiGii toxin family protein</fullName>
    </recommendedName>
</protein>
<dbReference type="Proteomes" id="UP000232883">
    <property type="component" value="Chromosome"/>
</dbReference>
<keyword evidence="2" id="KW-1185">Reference proteome</keyword>
<dbReference type="AlphaFoldDB" id="A0A2K8Z6E2"/>
<reference evidence="1 2" key="1">
    <citation type="submission" date="2017-11" db="EMBL/GenBank/DDBJ databases">
        <title>Taxonomic description and genome sequences of Spirosoma HA7 sp. nov., isolated from pollen microhabitat of Corylus avellana.</title>
        <authorList>
            <person name="Ambika Manirajan B."/>
            <person name="Suarez C."/>
            <person name="Ratering S."/>
            <person name="Geissler-Plaum R."/>
            <person name="Cardinale M."/>
            <person name="Sylvia S."/>
        </authorList>
    </citation>
    <scope>NUCLEOTIDE SEQUENCE [LARGE SCALE GENOMIC DNA]</scope>
    <source>
        <strain evidence="1 2">HA7</strain>
    </source>
</reference>
<gene>
    <name evidence="1" type="ORF">CWM47_28300</name>
</gene>
<evidence type="ECO:0000313" key="2">
    <source>
        <dbReference type="Proteomes" id="UP000232883"/>
    </source>
</evidence>
<proteinExistence type="predicted"/>
<organism evidence="1 2">
    <name type="scientific">Spirosoma pollinicola</name>
    <dbReference type="NCBI Taxonomy" id="2057025"/>
    <lineage>
        <taxon>Bacteria</taxon>
        <taxon>Pseudomonadati</taxon>
        <taxon>Bacteroidota</taxon>
        <taxon>Cytophagia</taxon>
        <taxon>Cytophagales</taxon>
        <taxon>Cytophagaceae</taxon>
        <taxon>Spirosoma</taxon>
    </lineage>
</organism>
<evidence type="ECO:0008006" key="3">
    <source>
        <dbReference type="Google" id="ProtNLM"/>
    </source>
</evidence>
<dbReference type="Pfam" id="PF08843">
    <property type="entry name" value="AbiEii"/>
    <property type="match status" value="1"/>
</dbReference>
<evidence type="ECO:0000313" key="1">
    <source>
        <dbReference type="EMBL" id="AUD05408.1"/>
    </source>
</evidence>
<dbReference type="InterPro" id="IPR014942">
    <property type="entry name" value="AbiEii"/>
</dbReference>
<dbReference type="EMBL" id="CP025096">
    <property type="protein sequence ID" value="AUD05408.1"/>
    <property type="molecule type" value="Genomic_DNA"/>
</dbReference>
<dbReference type="KEGG" id="spir:CWM47_28300"/>
<name>A0A2K8Z6E2_9BACT</name>
<accession>A0A2K8Z6E2</accession>
<dbReference type="Gene3D" id="3.10.450.620">
    <property type="entry name" value="JHP933, nucleotidyltransferase-like core domain"/>
    <property type="match status" value="1"/>
</dbReference>
<dbReference type="OrthoDB" id="9780929at2"/>
<sequence>MIDNVSLQVWLQLSDATRLAIFTQTGQQIGLPAIAVEKDWWVVHTLALVFSMECAPALIFKGGTSLSKGWGLIQRFSEDIDLAIDRAYLGFSDDLNRQQIKKLRKASYAFMTTTFIDELTAKFNDAGFAGVTVGYRDTGQSDQDPIIIEIYYPKLTEQDTYLRPGVLVEVGCRSLIEPTTSRTFATLVTEQFRGRPFADVPITIPVVNPERTFLEKIFLLHEEFQKAPEKVRVDRLSRHLYDIEKLNQSPYADSALKDAELYQTIVDHRRRFTALADVDYDNHTPDKLAFVPPSHILSDWETDYRQMQENMIYGETLPFVELIEHLSILQTRINEIKW</sequence>